<dbReference type="PANTHER" id="PTHR48409">
    <property type="entry name" value="GLYCOSYLTRANSFERASE FAMILY PROTEIN 64 C3"/>
    <property type="match status" value="1"/>
</dbReference>
<evidence type="ECO:0000256" key="1">
    <source>
        <dbReference type="ARBA" id="ARBA00008700"/>
    </source>
</evidence>
<evidence type="ECO:0000256" key="4">
    <source>
        <dbReference type="SAM" id="MobiDB-lite"/>
    </source>
</evidence>
<feature type="signal peptide" evidence="5">
    <location>
        <begin position="1"/>
        <end position="23"/>
    </location>
</feature>
<reference evidence="7 8" key="1">
    <citation type="journal article" date="2020" name="Nat. Food">
        <title>A phased Vanilla planifolia genome enables genetic improvement of flavour and production.</title>
        <authorList>
            <person name="Hasing T."/>
            <person name="Tang H."/>
            <person name="Brym M."/>
            <person name="Khazi F."/>
            <person name="Huang T."/>
            <person name="Chambers A.H."/>
        </authorList>
    </citation>
    <scope>NUCLEOTIDE SEQUENCE [LARGE SCALE GENOMIC DNA]</scope>
    <source>
        <tissue evidence="7">Leaf</tissue>
    </source>
</reference>
<feature type="domain" description="Glycosyl transferase 64" evidence="6">
    <location>
        <begin position="50"/>
        <end position="249"/>
    </location>
</feature>
<name>A0A835UN94_VANPL</name>
<dbReference type="PANTHER" id="PTHR48409:SF1">
    <property type="entry name" value="GLYCOSYLTRANSFERASE FAMILY PROTEIN 64 C3"/>
    <property type="match status" value="1"/>
</dbReference>
<dbReference type="GO" id="GO:0016020">
    <property type="term" value="C:membrane"/>
    <property type="evidence" value="ECO:0007669"/>
    <property type="project" value="InterPro"/>
</dbReference>
<dbReference type="OrthoDB" id="760044at2759"/>
<dbReference type="InterPro" id="IPR015338">
    <property type="entry name" value="GT64_dom"/>
</dbReference>
<keyword evidence="3" id="KW-1015">Disulfide bond</keyword>
<evidence type="ECO:0000313" key="7">
    <source>
        <dbReference type="EMBL" id="KAG0466750.1"/>
    </source>
</evidence>
<evidence type="ECO:0000256" key="2">
    <source>
        <dbReference type="ARBA" id="ARBA00022679"/>
    </source>
</evidence>
<dbReference type="Gene3D" id="3.90.550.10">
    <property type="entry name" value="Spore Coat Polysaccharide Biosynthesis Protein SpsA, Chain A"/>
    <property type="match status" value="1"/>
</dbReference>
<feature type="chain" id="PRO_5032684712" description="Glycosyl transferase 64 domain-containing protein" evidence="5">
    <location>
        <begin position="24"/>
        <end position="263"/>
    </location>
</feature>
<accession>A0A835UN94</accession>
<comment type="similarity">
    <text evidence="1">Belongs to the glycosyltransferase 64 family.</text>
</comment>
<evidence type="ECO:0000256" key="5">
    <source>
        <dbReference type="SAM" id="SignalP"/>
    </source>
</evidence>
<dbReference type="InterPro" id="IPR029044">
    <property type="entry name" value="Nucleotide-diphossugar_trans"/>
</dbReference>
<dbReference type="Proteomes" id="UP000636800">
    <property type="component" value="Unassembled WGS sequence"/>
</dbReference>
<keyword evidence="8" id="KW-1185">Reference proteome</keyword>
<evidence type="ECO:0000313" key="8">
    <source>
        <dbReference type="Proteomes" id="UP000636800"/>
    </source>
</evidence>
<keyword evidence="5" id="KW-0732">Signal</keyword>
<dbReference type="InterPro" id="IPR053318">
    <property type="entry name" value="GT64"/>
</dbReference>
<dbReference type="Pfam" id="PF09258">
    <property type="entry name" value="Glyco_transf_64"/>
    <property type="match status" value="1"/>
</dbReference>
<organism evidence="7 8">
    <name type="scientific">Vanilla planifolia</name>
    <name type="common">Vanilla</name>
    <dbReference type="NCBI Taxonomy" id="51239"/>
    <lineage>
        <taxon>Eukaryota</taxon>
        <taxon>Viridiplantae</taxon>
        <taxon>Streptophyta</taxon>
        <taxon>Embryophyta</taxon>
        <taxon>Tracheophyta</taxon>
        <taxon>Spermatophyta</taxon>
        <taxon>Magnoliopsida</taxon>
        <taxon>Liliopsida</taxon>
        <taxon>Asparagales</taxon>
        <taxon>Orchidaceae</taxon>
        <taxon>Vanilloideae</taxon>
        <taxon>Vanilleae</taxon>
        <taxon>Vanilla</taxon>
    </lineage>
</organism>
<protein>
    <recommendedName>
        <fullName evidence="6">Glycosyl transferase 64 domain-containing protein</fullName>
    </recommendedName>
</protein>
<feature type="compositionally biased region" description="Pro residues" evidence="4">
    <location>
        <begin position="91"/>
        <end position="105"/>
    </location>
</feature>
<evidence type="ECO:0000256" key="3">
    <source>
        <dbReference type="ARBA" id="ARBA00023157"/>
    </source>
</evidence>
<gene>
    <name evidence="7" type="ORF">HPP92_018330</name>
</gene>
<proteinExistence type="inferred from homology"/>
<dbReference type="EMBL" id="JADCNL010000009">
    <property type="protein sequence ID" value="KAG0466750.1"/>
    <property type="molecule type" value="Genomic_DNA"/>
</dbReference>
<dbReference type="GO" id="GO:0016757">
    <property type="term" value="F:glycosyltransferase activity"/>
    <property type="evidence" value="ECO:0007669"/>
    <property type="project" value="InterPro"/>
</dbReference>
<feature type="region of interest" description="Disordered" evidence="4">
    <location>
        <begin position="91"/>
        <end position="113"/>
    </location>
</feature>
<evidence type="ECO:0000259" key="6">
    <source>
        <dbReference type="Pfam" id="PF09258"/>
    </source>
</evidence>
<dbReference type="AlphaFoldDB" id="A0A835UN94"/>
<keyword evidence="2" id="KW-0808">Transferase</keyword>
<sequence length="263" mass="28645">MARLSPKLLHPLLVLLLMSTASGDLYTPSVNISILCSSAPDLASLPADRLTVLISAYHPSRSALLSRLALTYASLPIVSSVVVLWSNPSSPPRPPHLPQPPPPPTALVLPSTSDSPLPSPLLRSRFVVIADDDVSPSAKILSLALSLASTRPRALIGFFPRSHAFDLQSRSWIYTVHRDRYSVILTKLMVLRADYLHKYSCRPDLAGARAVVDRERNCEDVLMNFVAAMETEEGPLLVGGRVRDYGDPRNRGGGGEKQGLRWG</sequence>
<comment type="caution">
    <text evidence="7">The sequence shown here is derived from an EMBL/GenBank/DDBJ whole genome shotgun (WGS) entry which is preliminary data.</text>
</comment>